<keyword evidence="4" id="KW-0010">Activator</keyword>
<dbReference type="AlphaFoldDB" id="A0A8X6KJR5"/>
<comment type="subunit">
    <text evidence="7">Heterotrimer.</text>
</comment>
<evidence type="ECO:0000256" key="5">
    <source>
        <dbReference type="ARBA" id="ARBA00023163"/>
    </source>
</evidence>
<evidence type="ECO:0000256" key="2">
    <source>
        <dbReference type="ARBA" id="ARBA00023015"/>
    </source>
</evidence>
<protein>
    <recommendedName>
        <fullName evidence="7">Nuclear transcription factor Y subunit</fullName>
    </recommendedName>
</protein>
<dbReference type="SMART" id="SM00521">
    <property type="entry name" value="CBF"/>
    <property type="match status" value="1"/>
</dbReference>
<keyword evidence="9" id="KW-1185">Reference proteome</keyword>
<evidence type="ECO:0000256" key="3">
    <source>
        <dbReference type="ARBA" id="ARBA00023125"/>
    </source>
</evidence>
<gene>
    <name evidence="8" type="primary">NFYA</name>
    <name evidence="8" type="ORF">TNCT_543302</name>
</gene>
<keyword evidence="6 7" id="KW-0539">Nucleus</keyword>
<keyword evidence="5 7" id="KW-0804">Transcription</keyword>
<dbReference type="PANTHER" id="PTHR12632">
    <property type="entry name" value="TRANSCRIPTION FACTOR NF-Y ALPHA-RELATED"/>
    <property type="match status" value="1"/>
</dbReference>
<dbReference type="Proteomes" id="UP000887116">
    <property type="component" value="Unassembled WGS sequence"/>
</dbReference>
<keyword evidence="2 7" id="KW-0805">Transcription regulation</keyword>
<dbReference type="GO" id="GO:0016602">
    <property type="term" value="C:CCAAT-binding factor complex"/>
    <property type="evidence" value="ECO:0007669"/>
    <property type="project" value="InterPro"/>
</dbReference>
<comment type="subcellular location">
    <subcellularLocation>
        <location evidence="1 7">Nucleus</location>
    </subcellularLocation>
</comment>
<keyword evidence="3 7" id="KW-0238">DNA-binding</keyword>
<dbReference type="OrthoDB" id="1097733at2759"/>
<sequence>MMEQFQVVTSGGAVAPQAASHVAVSGGNGNAEQVAVMQGLQSAVQVSGAQVTQLSPQPQVLQVSQGGQPIMVQGIQQGHAIQIQGQAGQQMQQIQVIPIGQLSGAQGQQQIIIQQPGQGQIIQTPDGQTLVYQPVMEGSNFIQTQGGTLMYNVIQIIQTPDGQTLVYQPVMEGSNFIQTQGGIIQIPSVTVAPATQVVQTTTTTAASPTPQTITIPSNVPPTNIVMQVVPGNTGIQAVQRVPLPGAELLEEEPLYVNAKQYHRILKRRQARAKLEAEGRIPKERRKYLHESRHRHAMNRVRGEGGRFHSGSMKDELLMHTKLSTDSQTNTDSEGLGSNNGISDLSSLDWNNYKGATEVKIEIWEAENGKKSLKVDGKVWHSNKFIIFDT</sequence>
<evidence type="ECO:0000313" key="9">
    <source>
        <dbReference type="Proteomes" id="UP000887116"/>
    </source>
</evidence>
<reference evidence="8" key="1">
    <citation type="submission" date="2020-07" db="EMBL/GenBank/DDBJ databases">
        <title>Multicomponent nature underlies the extraordinary mechanical properties of spider dragline silk.</title>
        <authorList>
            <person name="Kono N."/>
            <person name="Nakamura H."/>
            <person name="Mori M."/>
            <person name="Yoshida Y."/>
            <person name="Ohtoshi R."/>
            <person name="Malay A.D."/>
            <person name="Moran D.A.P."/>
            <person name="Tomita M."/>
            <person name="Numata K."/>
            <person name="Arakawa K."/>
        </authorList>
    </citation>
    <scope>NUCLEOTIDE SEQUENCE</scope>
</reference>
<dbReference type="EMBL" id="BMAO01011750">
    <property type="protein sequence ID" value="GFQ76084.1"/>
    <property type="molecule type" value="Genomic_DNA"/>
</dbReference>
<evidence type="ECO:0000256" key="6">
    <source>
        <dbReference type="ARBA" id="ARBA00023242"/>
    </source>
</evidence>
<evidence type="ECO:0000256" key="4">
    <source>
        <dbReference type="ARBA" id="ARBA00023159"/>
    </source>
</evidence>
<dbReference type="PROSITE" id="PS00686">
    <property type="entry name" value="NFYA_HAP2_1"/>
    <property type="match status" value="1"/>
</dbReference>
<dbReference type="Gene3D" id="6.10.250.2430">
    <property type="match status" value="1"/>
</dbReference>
<name>A0A8X6KJR5_TRICU</name>
<dbReference type="InterPro" id="IPR018362">
    <property type="entry name" value="CCAAT-binding_factor_CS"/>
</dbReference>
<dbReference type="Pfam" id="PF02045">
    <property type="entry name" value="CBFB_NFYA"/>
    <property type="match status" value="1"/>
</dbReference>
<dbReference type="PROSITE" id="PS51152">
    <property type="entry name" value="NFYA_HAP2_2"/>
    <property type="match status" value="1"/>
</dbReference>
<organism evidence="8 9">
    <name type="scientific">Trichonephila clavata</name>
    <name type="common">Joro spider</name>
    <name type="synonym">Nephila clavata</name>
    <dbReference type="NCBI Taxonomy" id="2740835"/>
    <lineage>
        <taxon>Eukaryota</taxon>
        <taxon>Metazoa</taxon>
        <taxon>Ecdysozoa</taxon>
        <taxon>Arthropoda</taxon>
        <taxon>Chelicerata</taxon>
        <taxon>Arachnida</taxon>
        <taxon>Araneae</taxon>
        <taxon>Araneomorphae</taxon>
        <taxon>Entelegynae</taxon>
        <taxon>Araneoidea</taxon>
        <taxon>Nephilidae</taxon>
        <taxon>Trichonephila</taxon>
    </lineage>
</organism>
<dbReference type="GO" id="GO:0003700">
    <property type="term" value="F:DNA-binding transcription factor activity"/>
    <property type="evidence" value="ECO:0007669"/>
    <property type="project" value="UniProtKB-UniRule"/>
</dbReference>
<proteinExistence type="inferred from homology"/>
<comment type="function">
    <text evidence="7">Component of the sequence-specific heterotrimeric transcription factor (NF-Y) which specifically recognizes a 5'-CCAAT-3' box motif found in the promoters of its target genes.</text>
</comment>
<evidence type="ECO:0000256" key="7">
    <source>
        <dbReference type="RuleBase" id="RU367155"/>
    </source>
</evidence>
<dbReference type="PRINTS" id="PR00616">
    <property type="entry name" value="CCAATSUBUNTB"/>
</dbReference>
<accession>A0A8X6KJR5</accession>
<evidence type="ECO:0000256" key="1">
    <source>
        <dbReference type="ARBA" id="ARBA00004123"/>
    </source>
</evidence>
<dbReference type="InterPro" id="IPR001289">
    <property type="entry name" value="NFYA"/>
</dbReference>
<evidence type="ECO:0000313" key="8">
    <source>
        <dbReference type="EMBL" id="GFQ76084.1"/>
    </source>
</evidence>
<comment type="similarity">
    <text evidence="7">Belongs to the NFYA/HAP2 subunit family.</text>
</comment>
<dbReference type="GO" id="GO:0003677">
    <property type="term" value="F:DNA binding"/>
    <property type="evidence" value="ECO:0007669"/>
    <property type="project" value="UniProtKB-KW"/>
</dbReference>
<comment type="caution">
    <text evidence="8">The sequence shown here is derived from an EMBL/GenBank/DDBJ whole genome shotgun (WGS) entry which is preliminary data.</text>
</comment>